<keyword evidence="4" id="KW-1185">Reference proteome</keyword>
<evidence type="ECO:0000313" key="4">
    <source>
        <dbReference type="Proteomes" id="UP000576082"/>
    </source>
</evidence>
<sequence>LESEESSLTSQFQDIEGKYKSLQAQKEAEQSVFIQQKEASIGELKDKLIEQERGLNQEYDQLFDQLDETNTDKRIGLQEHFSTIQNNKSEKQIEINECRNKQFYQHEIEQVKTLLQKGIAETTALEQEVQKSEQEIEGLRKSWTHELEIYQKEIENERANLNQRFEKLTQKKKDLEIKVQKYNHTLLAWLTNHKKDWSENIGKVIDQDLLFHDELNPQLLDQLATSFYGVGIDLKSIEGRSFSLSLLEEQLKDTLGEIEKVRKESSELDQGLIKKEQNLKKKYQPQLNKLKSFVEVSNNTIKKNKKEKERQDVLLEDWIEKGQNEKELQLVQLNKDLNGIQLQLDELKQQLSSFEEGVKQQKEVKRKEKTRRLNQFKKDFQEKENG</sequence>
<dbReference type="Proteomes" id="UP000576082">
    <property type="component" value="Unassembled WGS sequence"/>
</dbReference>
<organism evidence="3 4">
    <name type="scientific">Flammeovirga aprica JL-4</name>
    <dbReference type="NCBI Taxonomy" id="694437"/>
    <lineage>
        <taxon>Bacteria</taxon>
        <taxon>Pseudomonadati</taxon>
        <taxon>Bacteroidota</taxon>
        <taxon>Cytophagia</taxon>
        <taxon>Cytophagales</taxon>
        <taxon>Flammeovirgaceae</taxon>
        <taxon>Flammeovirga</taxon>
    </lineage>
</organism>
<dbReference type="GO" id="GO:0005524">
    <property type="term" value="F:ATP binding"/>
    <property type="evidence" value="ECO:0007669"/>
    <property type="project" value="UniProtKB-KW"/>
</dbReference>
<evidence type="ECO:0000313" key="3">
    <source>
        <dbReference type="EMBL" id="NME73020.1"/>
    </source>
</evidence>
<dbReference type="InterPro" id="IPR021979">
    <property type="entry name" value="DUF3584"/>
</dbReference>
<feature type="region of interest" description="Disordered" evidence="2">
    <location>
        <begin position="359"/>
        <end position="386"/>
    </location>
</feature>
<feature type="coiled-coil region" evidence="1">
    <location>
        <begin position="115"/>
        <end position="185"/>
    </location>
</feature>
<protein>
    <submittedName>
        <fullName evidence="3">ATP-binding protein</fullName>
    </submittedName>
</protein>
<keyword evidence="3" id="KW-0067">ATP-binding</keyword>
<comment type="caution">
    <text evidence="3">The sequence shown here is derived from an EMBL/GenBank/DDBJ whole genome shotgun (WGS) entry which is preliminary data.</text>
</comment>
<name>A0A7X9S263_9BACT</name>
<dbReference type="Pfam" id="PF12128">
    <property type="entry name" value="DUF3584"/>
    <property type="match status" value="1"/>
</dbReference>
<gene>
    <name evidence="3" type="ORF">HHU12_34020</name>
</gene>
<dbReference type="EMBL" id="JABANE010000301">
    <property type="protein sequence ID" value="NME73020.1"/>
    <property type="molecule type" value="Genomic_DNA"/>
</dbReference>
<feature type="non-terminal residue" evidence="3">
    <location>
        <position position="1"/>
    </location>
</feature>
<proteinExistence type="predicted"/>
<keyword evidence="1" id="KW-0175">Coiled coil</keyword>
<evidence type="ECO:0000256" key="2">
    <source>
        <dbReference type="SAM" id="MobiDB-lite"/>
    </source>
</evidence>
<accession>A0A7X9S263</accession>
<dbReference type="AlphaFoldDB" id="A0A7X9S263"/>
<dbReference type="RefSeq" id="WP_169661163.1">
    <property type="nucleotide sequence ID" value="NZ_JABANE010000301.1"/>
</dbReference>
<feature type="compositionally biased region" description="Basic and acidic residues" evidence="2">
    <location>
        <begin position="376"/>
        <end position="386"/>
    </location>
</feature>
<evidence type="ECO:0000256" key="1">
    <source>
        <dbReference type="SAM" id="Coils"/>
    </source>
</evidence>
<reference evidence="3 4" key="1">
    <citation type="submission" date="2020-04" db="EMBL/GenBank/DDBJ databases">
        <title>Flammeovirga sp. SR4, a novel species isolated from seawater.</title>
        <authorList>
            <person name="Wang X."/>
        </authorList>
    </citation>
    <scope>NUCLEOTIDE SEQUENCE [LARGE SCALE GENOMIC DNA]</scope>
    <source>
        <strain evidence="3 4">ATCC 23126</strain>
    </source>
</reference>
<keyword evidence="3" id="KW-0547">Nucleotide-binding</keyword>
<feature type="non-terminal residue" evidence="3">
    <location>
        <position position="386"/>
    </location>
</feature>